<name>A0A7K0C021_9ACTN</name>
<keyword evidence="2" id="KW-1185">Reference proteome</keyword>
<gene>
    <name evidence="1" type="ORF">ACRB68_48940</name>
</gene>
<dbReference type="AlphaFoldDB" id="A0A7K0C021"/>
<dbReference type="Proteomes" id="UP000487268">
    <property type="component" value="Unassembled WGS sequence"/>
</dbReference>
<proteinExistence type="predicted"/>
<reference evidence="1 2" key="1">
    <citation type="submission" date="2019-10" db="EMBL/GenBank/DDBJ databases">
        <title>Actinomadura rubteroloni sp. nov. and Actinomadura macrotermitis sp. nov., isolated from the gut of fungus growing-termite Macrotermes natalensis.</title>
        <authorList>
            <person name="Benndorf R."/>
            <person name="Martin K."/>
            <person name="Kuefner M."/>
            <person name="De Beer W."/>
            <person name="Kaster A.-K."/>
            <person name="Vollmers J."/>
            <person name="Poulsen M."/>
            <person name="Beemelmanns C."/>
        </authorList>
    </citation>
    <scope>NUCLEOTIDE SEQUENCE [LARGE SCALE GENOMIC DNA]</scope>
    <source>
        <strain evidence="1 2">RB68</strain>
    </source>
</reference>
<comment type="caution">
    <text evidence="1">The sequence shown here is derived from an EMBL/GenBank/DDBJ whole genome shotgun (WGS) entry which is preliminary data.</text>
</comment>
<evidence type="ECO:0000313" key="2">
    <source>
        <dbReference type="Proteomes" id="UP000487268"/>
    </source>
</evidence>
<protein>
    <submittedName>
        <fullName evidence="1">Uncharacterized protein</fullName>
    </submittedName>
</protein>
<dbReference type="RefSeq" id="WP_153536255.1">
    <property type="nucleotide sequence ID" value="NZ_WEGH01000003.1"/>
</dbReference>
<organism evidence="1 2">
    <name type="scientific">Actinomadura macrotermitis</name>
    <dbReference type="NCBI Taxonomy" id="2585200"/>
    <lineage>
        <taxon>Bacteria</taxon>
        <taxon>Bacillati</taxon>
        <taxon>Actinomycetota</taxon>
        <taxon>Actinomycetes</taxon>
        <taxon>Streptosporangiales</taxon>
        <taxon>Thermomonosporaceae</taxon>
        <taxon>Actinomadura</taxon>
    </lineage>
</organism>
<dbReference type="EMBL" id="WEGH01000003">
    <property type="protein sequence ID" value="MQY06798.1"/>
    <property type="molecule type" value="Genomic_DNA"/>
</dbReference>
<dbReference type="OrthoDB" id="4233723at2"/>
<evidence type="ECO:0000313" key="1">
    <source>
        <dbReference type="EMBL" id="MQY06798.1"/>
    </source>
</evidence>
<accession>A0A7K0C021</accession>
<sequence length="166" mass="18122">MNDAAVNALGLLRGWQTAAPPGGLAAGLQKRAAEGITRRGNVLTWTSSVGNAPSTFTDLTAWECADSSCHLEDSVPVRVSIVDDAPVIDEAGQVLLLRHGLAFTLEFSRLVYALDPPGPVRCILSANETNATFRFHQIRPDQTWHSPELDRYRLEKMIVIDIEPTT</sequence>